<dbReference type="AlphaFoldDB" id="A0A4R5CTX7"/>
<feature type="transmembrane region" description="Helical" evidence="7">
    <location>
        <begin position="216"/>
        <end position="241"/>
    </location>
</feature>
<evidence type="ECO:0000259" key="8">
    <source>
        <dbReference type="PROSITE" id="PS50928"/>
    </source>
</evidence>
<keyword evidence="3" id="KW-1003">Cell membrane</keyword>
<dbReference type="InParanoid" id="A0A4R5CTX7"/>
<proteinExistence type="inferred from homology"/>
<dbReference type="GO" id="GO:0005886">
    <property type="term" value="C:plasma membrane"/>
    <property type="evidence" value="ECO:0007669"/>
    <property type="project" value="UniProtKB-SubCell"/>
</dbReference>
<dbReference type="Pfam" id="PF00528">
    <property type="entry name" value="BPD_transp_1"/>
    <property type="match status" value="1"/>
</dbReference>
<feature type="transmembrane region" description="Helical" evidence="7">
    <location>
        <begin position="34"/>
        <end position="56"/>
    </location>
</feature>
<dbReference type="CDD" id="cd06261">
    <property type="entry name" value="TM_PBP2"/>
    <property type="match status" value="1"/>
</dbReference>
<keyword evidence="10" id="KW-1185">Reference proteome</keyword>
<protein>
    <submittedName>
        <fullName evidence="9">ABC transporter permease</fullName>
    </submittedName>
</protein>
<keyword evidence="6 7" id="KW-0472">Membrane</keyword>
<feature type="domain" description="ABC transmembrane type-1" evidence="8">
    <location>
        <begin position="95"/>
        <end position="286"/>
    </location>
</feature>
<evidence type="ECO:0000256" key="6">
    <source>
        <dbReference type="ARBA" id="ARBA00023136"/>
    </source>
</evidence>
<evidence type="ECO:0000256" key="4">
    <source>
        <dbReference type="ARBA" id="ARBA00022692"/>
    </source>
</evidence>
<comment type="similarity">
    <text evidence="7">Belongs to the binding-protein-dependent transport system permease family.</text>
</comment>
<dbReference type="PROSITE" id="PS50928">
    <property type="entry name" value="ABC_TM1"/>
    <property type="match status" value="1"/>
</dbReference>
<keyword evidence="2 7" id="KW-0813">Transport</keyword>
<reference evidence="9 10" key="1">
    <citation type="submission" date="2019-03" db="EMBL/GenBank/DDBJ databases">
        <title>Draft genome sequences of novel Actinobacteria.</title>
        <authorList>
            <person name="Sahin N."/>
            <person name="Ay H."/>
            <person name="Saygin H."/>
        </authorList>
    </citation>
    <scope>NUCLEOTIDE SEQUENCE [LARGE SCALE GENOMIC DNA]</scope>
    <source>
        <strain evidence="9 10">5K138</strain>
    </source>
</reference>
<organism evidence="9 10">
    <name type="scientific">Jiangella asiatica</name>
    <dbReference type="NCBI Taxonomy" id="2530372"/>
    <lineage>
        <taxon>Bacteria</taxon>
        <taxon>Bacillati</taxon>
        <taxon>Actinomycetota</taxon>
        <taxon>Actinomycetes</taxon>
        <taxon>Jiangellales</taxon>
        <taxon>Jiangellaceae</taxon>
        <taxon>Jiangella</taxon>
    </lineage>
</organism>
<dbReference type="EMBL" id="SMKZ01000043">
    <property type="protein sequence ID" value="TDE01183.1"/>
    <property type="molecule type" value="Genomic_DNA"/>
</dbReference>
<dbReference type="Proteomes" id="UP000294739">
    <property type="component" value="Unassembled WGS sequence"/>
</dbReference>
<evidence type="ECO:0000313" key="10">
    <source>
        <dbReference type="Proteomes" id="UP000294739"/>
    </source>
</evidence>
<dbReference type="PANTHER" id="PTHR43386:SF1">
    <property type="entry name" value="D,D-DIPEPTIDE TRANSPORT SYSTEM PERMEASE PROTEIN DDPC-RELATED"/>
    <property type="match status" value="1"/>
</dbReference>
<dbReference type="InterPro" id="IPR053523">
    <property type="entry name" value="Oligopeptide_permease_AppC"/>
</dbReference>
<evidence type="ECO:0000256" key="3">
    <source>
        <dbReference type="ARBA" id="ARBA00022475"/>
    </source>
</evidence>
<dbReference type="OrthoDB" id="9812701at2"/>
<dbReference type="NCBIfam" id="NF045476">
    <property type="entry name" value="Opp4C"/>
    <property type="match status" value="1"/>
</dbReference>
<feature type="transmembrane region" description="Helical" evidence="7">
    <location>
        <begin position="139"/>
        <end position="168"/>
    </location>
</feature>
<gene>
    <name evidence="9" type="ORF">E1269_23765</name>
</gene>
<dbReference type="InterPro" id="IPR050366">
    <property type="entry name" value="BP-dependent_transpt_permease"/>
</dbReference>
<feature type="transmembrane region" description="Helical" evidence="7">
    <location>
        <begin position="97"/>
        <end position="127"/>
    </location>
</feature>
<name>A0A4R5CTX7_9ACTN</name>
<dbReference type="InterPro" id="IPR035906">
    <property type="entry name" value="MetI-like_sf"/>
</dbReference>
<dbReference type="Pfam" id="PF12911">
    <property type="entry name" value="OppC_N"/>
    <property type="match status" value="1"/>
</dbReference>
<evidence type="ECO:0000256" key="5">
    <source>
        <dbReference type="ARBA" id="ARBA00022989"/>
    </source>
</evidence>
<comment type="caution">
    <text evidence="9">The sequence shown here is derived from an EMBL/GenBank/DDBJ whole genome shotgun (WGS) entry which is preliminary data.</text>
</comment>
<evidence type="ECO:0000256" key="2">
    <source>
        <dbReference type="ARBA" id="ARBA00022448"/>
    </source>
</evidence>
<dbReference type="SUPFAM" id="SSF161098">
    <property type="entry name" value="MetI-like"/>
    <property type="match status" value="1"/>
</dbReference>
<evidence type="ECO:0000256" key="7">
    <source>
        <dbReference type="RuleBase" id="RU363032"/>
    </source>
</evidence>
<dbReference type="Gene3D" id="1.10.3720.10">
    <property type="entry name" value="MetI-like"/>
    <property type="match status" value="1"/>
</dbReference>
<accession>A0A4R5CTX7</accession>
<keyword evidence="5 7" id="KW-1133">Transmembrane helix</keyword>
<sequence>MTVEAQAPPVATSRATVHRSPRQLAWRRFQRNKLAVIGAAVLILVALAALLAPWIARHSPTAVDLTQFRQPPSAEHWLGTDSAGRDVFARLLHAGRISLFVGLLASVLAIALGTVLGALAGLVGGWIDMAVMRSADIVLAFPSLVVIVVLAGVIGPSVTVLVLAIAAFEWPTSARVVRAVTLSLREREYLQAAKSVGASRWWLIRQHIIPAALPPVVVVGTVTVASAVLLEAALSFLGLGVPPPQSSWGNMLNDAQNLTIVETMPWLWLPPGIAVALTVLAVNFVGDGLRDAVDPRQRTAAG</sequence>
<keyword evidence="4 7" id="KW-0812">Transmembrane</keyword>
<evidence type="ECO:0000256" key="1">
    <source>
        <dbReference type="ARBA" id="ARBA00004651"/>
    </source>
</evidence>
<dbReference type="GO" id="GO:0055085">
    <property type="term" value="P:transmembrane transport"/>
    <property type="evidence" value="ECO:0007669"/>
    <property type="project" value="InterPro"/>
</dbReference>
<dbReference type="PANTHER" id="PTHR43386">
    <property type="entry name" value="OLIGOPEPTIDE TRANSPORT SYSTEM PERMEASE PROTEIN APPC"/>
    <property type="match status" value="1"/>
</dbReference>
<feature type="transmembrane region" description="Helical" evidence="7">
    <location>
        <begin position="266"/>
        <end position="286"/>
    </location>
</feature>
<dbReference type="InterPro" id="IPR025966">
    <property type="entry name" value="OppC_N"/>
</dbReference>
<evidence type="ECO:0000313" key="9">
    <source>
        <dbReference type="EMBL" id="TDE01183.1"/>
    </source>
</evidence>
<comment type="subcellular location">
    <subcellularLocation>
        <location evidence="1 7">Cell membrane</location>
        <topology evidence="1 7">Multi-pass membrane protein</topology>
    </subcellularLocation>
</comment>
<dbReference type="InterPro" id="IPR000515">
    <property type="entry name" value="MetI-like"/>
</dbReference>